<dbReference type="Proteomes" id="UP001176059">
    <property type="component" value="Unassembled WGS sequence"/>
</dbReference>
<reference evidence="8" key="2">
    <citation type="journal article" date="2023" name="Proc. Natl. Acad. Sci. U.S.A.">
        <title>A global phylogenomic analysis of the shiitake genus Lentinula.</title>
        <authorList>
            <person name="Sierra-Patev S."/>
            <person name="Min B."/>
            <person name="Naranjo-Ortiz M."/>
            <person name="Looney B."/>
            <person name="Konkel Z."/>
            <person name="Slot J.C."/>
            <person name="Sakamoto Y."/>
            <person name="Steenwyk J.L."/>
            <person name="Rokas A."/>
            <person name="Carro J."/>
            <person name="Camarero S."/>
            <person name="Ferreira P."/>
            <person name="Molpeceres G."/>
            <person name="Ruiz-Duenas F.J."/>
            <person name="Serrano A."/>
            <person name="Henrissat B."/>
            <person name="Drula E."/>
            <person name="Hughes K.W."/>
            <person name="Mata J.L."/>
            <person name="Ishikawa N.K."/>
            <person name="Vargas-Isla R."/>
            <person name="Ushijima S."/>
            <person name="Smith C.A."/>
            <person name="Donoghue J."/>
            <person name="Ahrendt S."/>
            <person name="Andreopoulos W."/>
            <person name="He G."/>
            <person name="LaButti K."/>
            <person name="Lipzen A."/>
            <person name="Ng V."/>
            <person name="Riley R."/>
            <person name="Sandor L."/>
            <person name="Barry K."/>
            <person name="Martinez A.T."/>
            <person name="Xiao Y."/>
            <person name="Gibbons J.G."/>
            <person name="Terashima K."/>
            <person name="Grigoriev I.V."/>
            <person name="Hibbett D."/>
        </authorList>
    </citation>
    <scope>NUCLEOTIDE SEQUENCE</scope>
    <source>
        <strain evidence="8">ET3784</strain>
    </source>
</reference>
<dbReference type="GO" id="GO:0005634">
    <property type="term" value="C:nucleus"/>
    <property type="evidence" value="ECO:0007669"/>
    <property type="project" value="TreeGrafter"/>
</dbReference>
<keyword evidence="3" id="KW-0456">Lyase</keyword>
<evidence type="ECO:0000256" key="5">
    <source>
        <dbReference type="ARBA" id="ARBA00029543"/>
    </source>
</evidence>
<evidence type="ECO:0000256" key="6">
    <source>
        <dbReference type="ARBA" id="ARBA00030030"/>
    </source>
</evidence>
<evidence type="ECO:0000313" key="9">
    <source>
        <dbReference type="Proteomes" id="UP001176059"/>
    </source>
</evidence>
<keyword evidence="9" id="KW-1185">Reference proteome</keyword>
<keyword evidence="4" id="KW-0539">Nucleus</keyword>
<dbReference type="GO" id="GO:0034477">
    <property type="term" value="P:U6 snRNA 3'-end processing"/>
    <property type="evidence" value="ECO:0007669"/>
    <property type="project" value="InterPro"/>
</dbReference>
<dbReference type="InterPro" id="IPR027521">
    <property type="entry name" value="Usb1"/>
</dbReference>
<evidence type="ECO:0000256" key="4">
    <source>
        <dbReference type="ARBA" id="ARBA00023242"/>
    </source>
</evidence>
<accession>A0AA38JHW0</accession>
<name>A0AA38JHW0_9AGAR</name>
<gene>
    <name evidence="8" type="ORF">DFJ43DRAFT_989371</name>
</gene>
<reference evidence="8" key="1">
    <citation type="submission" date="2022-08" db="EMBL/GenBank/DDBJ databases">
        <authorList>
            <consortium name="DOE Joint Genome Institute"/>
            <person name="Min B."/>
            <person name="Sierra-Patev S."/>
            <person name="Naranjo-Ortiz M."/>
            <person name="Looney B."/>
            <person name="Konkel Z."/>
            <person name="Slot J.C."/>
            <person name="Sakamoto Y."/>
            <person name="Steenwyk J.L."/>
            <person name="Rokas A."/>
            <person name="Carro J."/>
            <person name="Camarero S."/>
            <person name="Ferreira P."/>
            <person name="Molpeceres G."/>
            <person name="Ruiz-duenas F.J."/>
            <person name="Serrano A."/>
            <person name="Henrissat B."/>
            <person name="Drula E."/>
            <person name="Hughes K.W."/>
            <person name="Mata J.L."/>
            <person name="Ishikawa N.K."/>
            <person name="Vargas-Isla R."/>
            <person name="Ushijima S."/>
            <person name="Smith C.A."/>
            <person name="Ahrendt S."/>
            <person name="Andreopoulos W."/>
            <person name="He G."/>
            <person name="LaButti K."/>
            <person name="Lipzen A."/>
            <person name="Ng V."/>
            <person name="Riley R."/>
            <person name="Sandor L."/>
            <person name="Barry K."/>
            <person name="Martinez A.T."/>
            <person name="Xiao Y."/>
            <person name="Gibbons J.G."/>
            <person name="Terashima K."/>
            <person name="Hibbett D.S."/>
            <person name="Grigoriev I.V."/>
        </authorList>
    </citation>
    <scope>NUCLEOTIDE SEQUENCE</scope>
    <source>
        <strain evidence="8">ET3784</strain>
    </source>
</reference>
<protein>
    <recommendedName>
        <fullName evidence="5">U6 snRNA phosphodiesterase 1</fullName>
    </recommendedName>
    <alternativeName>
        <fullName evidence="6">3'-5' RNA exonuclease USB1</fullName>
    </alternativeName>
</protein>
<feature type="region of interest" description="Disordered" evidence="7">
    <location>
        <begin position="1"/>
        <end position="25"/>
    </location>
</feature>
<keyword evidence="2" id="KW-0378">Hydrolase</keyword>
<organism evidence="8 9">
    <name type="scientific">Lentinula guzmanii</name>
    <dbReference type="NCBI Taxonomy" id="2804957"/>
    <lineage>
        <taxon>Eukaryota</taxon>
        <taxon>Fungi</taxon>
        <taxon>Dikarya</taxon>
        <taxon>Basidiomycota</taxon>
        <taxon>Agaricomycotina</taxon>
        <taxon>Agaricomycetes</taxon>
        <taxon>Agaricomycetidae</taxon>
        <taxon>Agaricales</taxon>
        <taxon>Marasmiineae</taxon>
        <taxon>Omphalotaceae</taxon>
        <taxon>Lentinula</taxon>
    </lineage>
</organism>
<dbReference type="GO" id="GO:0000175">
    <property type="term" value="F:3'-5'-RNA exonuclease activity"/>
    <property type="evidence" value="ECO:0007669"/>
    <property type="project" value="TreeGrafter"/>
</dbReference>
<evidence type="ECO:0000256" key="3">
    <source>
        <dbReference type="ARBA" id="ARBA00023239"/>
    </source>
</evidence>
<proteinExistence type="predicted"/>
<keyword evidence="1" id="KW-0540">Nuclease</keyword>
<dbReference type="PANTHER" id="PTHR13522">
    <property type="entry name" value="U6 SNRNA PHOSPHODIESTERASE 1"/>
    <property type="match status" value="1"/>
</dbReference>
<dbReference type="AlphaFoldDB" id="A0AA38JHW0"/>
<dbReference type="EMBL" id="JANVFO010000005">
    <property type="protein sequence ID" value="KAJ3736286.1"/>
    <property type="molecule type" value="Genomic_DNA"/>
</dbReference>
<evidence type="ECO:0000256" key="2">
    <source>
        <dbReference type="ARBA" id="ARBA00022801"/>
    </source>
</evidence>
<evidence type="ECO:0000256" key="7">
    <source>
        <dbReference type="SAM" id="MobiDB-lite"/>
    </source>
</evidence>
<evidence type="ECO:0000256" key="1">
    <source>
        <dbReference type="ARBA" id="ARBA00022722"/>
    </source>
</evidence>
<dbReference type="Pfam" id="PF09749">
    <property type="entry name" value="HVSL"/>
    <property type="match status" value="1"/>
</dbReference>
<evidence type="ECO:0000313" key="8">
    <source>
        <dbReference type="EMBL" id="KAJ3736286.1"/>
    </source>
</evidence>
<sequence length="310" mass="34656">MKRNLALVSYSSSDEENDSECVSKSAVTKKKKLPSLSSSLIVQTPKDDPALHQGRIRTTPHVDGQWASHVFVSIKVEKRSAMYNLVLDALKAAKNIEPALHDFSPFDGKRSDEYLDLHVSLSRPIFLWTHQRDDLKREIKSLAEKSNSFKISFTTFSVLTNDEETRTFLALDVGSGHHELKLLSDGLLPFIANLRQKEYYAEPHFHASIAWALLRATPTCSKVINEGPDSRVSLTVANLPSPVRNGSPSSTQVLPSTNDFEQILQLPASLTATLNEQYASRLSSKSWSAYDIRDLCVKIGKDVFSWRLQG</sequence>
<dbReference type="PANTHER" id="PTHR13522:SF3">
    <property type="entry name" value="U6 SNRNA PHOSPHODIESTERASE 1"/>
    <property type="match status" value="1"/>
</dbReference>
<comment type="caution">
    <text evidence="8">The sequence shown here is derived from an EMBL/GenBank/DDBJ whole genome shotgun (WGS) entry which is preliminary data.</text>
</comment>
<dbReference type="GO" id="GO:0016829">
    <property type="term" value="F:lyase activity"/>
    <property type="evidence" value="ECO:0007669"/>
    <property type="project" value="UniProtKB-KW"/>
</dbReference>
<dbReference type="Gene3D" id="3.90.1140.10">
    <property type="entry name" value="Cyclic phosphodiesterase"/>
    <property type="match status" value="1"/>
</dbReference>